<keyword evidence="2" id="KW-1185">Reference proteome</keyword>
<organism evidence="1 2">
    <name type="scientific">Aulographum hederae CBS 113979</name>
    <dbReference type="NCBI Taxonomy" id="1176131"/>
    <lineage>
        <taxon>Eukaryota</taxon>
        <taxon>Fungi</taxon>
        <taxon>Dikarya</taxon>
        <taxon>Ascomycota</taxon>
        <taxon>Pezizomycotina</taxon>
        <taxon>Dothideomycetes</taxon>
        <taxon>Pleosporomycetidae</taxon>
        <taxon>Aulographales</taxon>
        <taxon>Aulographaceae</taxon>
    </lineage>
</organism>
<reference evidence="1" key="1">
    <citation type="journal article" date="2020" name="Stud. Mycol.">
        <title>101 Dothideomycetes genomes: a test case for predicting lifestyles and emergence of pathogens.</title>
        <authorList>
            <person name="Haridas S."/>
            <person name="Albert R."/>
            <person name="Binder M."/>
            <person name="Bloem J."/>
            <person name="Labutti K."/>
            <person name="Salamov A."/>
            <person name="Andreopoulos B."/>
            <person name="Baker S."/>
            <person name="Barry K."/>
            <person name="Bills G."/>
            <person name="Bluhm B."/>
            <person name="Cannon C."/>
            <person name="Castanera R."/>
            <person name="Culley D."/>
            <person name="Daum C."/>
            <person name="Ezra D."/>
            <person name="Gonzalez J."/>
            <person name="Henrissat B."/>
            <person name="Kuo A."/>
            <person name="Liang C."/>
            <person name="Lipzen A."/>
            <person name="Lutzoni F."/>
            <person name="Magnuson J."/>
            <person name="Mondo S."/>
            <person name="Nolan M."/>
            <person name="Ohm R."/>
            <person name="Pangilinan J."/>
            <person name="Park H.-J."/>
            <person name="Ramirez L."/>
            <person name="Alfaro M."/>
            <person name="Sun H."/>
            <person name="Tritt A."/>
            <person name="Yoshinaga Y."/>
            <person name="Zwiers L.-H."/>
            <person name="Turgeon B."/>
            <person name="Goodwin S."/>
            <person name="Spatafora J."/>
            <person name="Crous P."/>
            <person name="Grigoriev I."/>
        </authorList>
    </citation>
    <scope>NUCLEOTIDE SEQUENCE</scope>
    <source>
        <strain evidence="1">CBS 113979</strain>
    </source>
</reference>
<sequence>MATVGADYSSNVTRTTIYQQPQTDRSPLAVSVKRRLAVRPVAKWVSCRLSQARYLRFTEE</sequence>
<gene>
    <name evidence="1" type="ORF">K402DRAFT_418589</name>
</gene>
<dbReference type="Proteomes" id="UP000800041">
    <property type="component" value="Unassembled WGS sequence"/>
</dbReference>
<dbReference type="AlphaFoldDB" id="A0A6G1H814"/>
<accession>A0A6G1H814</accession>
<proteinExistence type="predicted"/>
<protein>
    <submittedName>
        <fullName evidence="1">Uncharacterized protein</fullName>
    </submittedName>
</protein>
<name>A0A6G1H814_9PEZI</name>
<dbReference type="EMBL" id="ML977145">
    <property type="protein sequence ID" value="KAF1989295.1"/>
    <property type="molecule type" value="Genomic_DNA"/>
</dbReference>
<evidence type="ECO:0000313" key="1">
    <source>
        <dbReference type="EMBL" id="KAF1989295.1"/>
    </source>
</evidence>
<evidence type="ECO:0000313" key="2">
    <source>
        <dbReference type="Proteomes" id="UP000800041"/>
    </source>
</evidence>